<feature type="coiled-coil region" evidence="1">
    <location>
        <begin position="51"/>
        <end position="151"/>
    </location>
</feature>
<keyword evidence="1" id="KW-0175">Coiled coil</keyword>
<evidence type="ECO:0000313" key="2">
    <source>
        <dbReference type="EMBL" id="CAB4144747.1"/>
    </source>
</evidence>
<gene>
    <name evidence="2" type="ORF">UFOVP470_56</name>
</gene>
<name>A0A6J5MFY4_9CAUD</name>
<proteinExistence type="predicted"/>
<accession>A0A6J5MFY4</accession>
<reference evidence="2" key="1">
    <citation type="submission" date="2020-04" db="EMBL/GenBank/DDBJ databases">
        <authorList>
            <person name="Chiriac C."/>
            <person name="Salcher M."/>
            <person name="Ghai R."/>
            <person name="Kavagutti S V."/>
        </authorList>
    </citation>
    <scope>NUCLEOTIDE SEQUENCE</scope>
</reference>
<organism evidence="2">
    <name type="scientific">uncultured Caudovirales phage</name>
    <dbReference type="NCBI Taxonomy" id="2100421"/>
    <lineage>
        <taxon>Viruses</taxon>
        <taxon>Duplodnaviria</taxon>
        <taxon>Heunggongvirae</taxon>
        <taxon>Uroviricota</taxon>
        <taxon>Caudoviricetes</taxon>
        <taxon>Peduoviridae</taxon>
        <taxon>Maltschvirus</taxon>
        <taxon>Maltschvirus maltsch</taxon>
    </lineage>
</organism>
<dbReference type="EMBL" id="LR796429">
    <property type="protein sequence ID" value="CAB4144747.1"/>
    <property type="molecule type" value="Genomic_DNA"/>
</dbReference>
<evidence type="ECO:0000256" key="1">
    <source>
        <dbReference type="SAM" id="Coils"/>
    </source>
</evidence>
<protein>
    <submittedName>
        <fullName evidence="2">Uncharacterized protein</fullName>
    </submittedName>
</protein>
<sequence length="157" mass="18838">MTDDIVARLRWWKGEIGELFEAADKIERLKNQISHIIEHNNPQIEQANSYFKLLEEELARCNKIIDDYEEEHSKLRERRDDWSAAMAENHDLWRENERLQEEIQQLKHDSTIFINERSDAICENFDLREENAELREENAELRETAIAALKEEEKKDD</sequence>